<dbReference type="Proteomes" id="UP000217311">
    <property type="component" value="Chromosome"/>
</dbReference>
<evidence type="ECO:0000256" key="4">
    <source>
        <dbReference type="ARBA" id="ARBA00022827"/>
    </source>
</evidence>
<dbReference type="Gene3D" id="3.50.50.60">
    <property type="entry name" value="FAD/NAD(P)-binding domain"/>
    <property type="match status" value="1"/>
</dbReference>
<dbReference type="PIRSF" id="PIRSF000137">
    <property type="entry name" value="Alcohol_oxidase"/>
    <property type="match status" value="1"/>
</dbReference>
<keyword evidence="4 5" id="KW-0274">FAD</keyword>
<gene>
    <name evidence="9" type="ORF">CA606_07525</name>
</gene>
<dbReference type="InterPro" id="IPR000172">
    <property type="entry name" value="GMC_OxRdtase_N"/>
</dbReference>
<name>A0A290MQV4_CAUVI</name>
<dbReference type="EMBL" id="CP023315">
    <property type="protein sequence ID" value="ATC32211.1"/>
    <property type="molecule type" value="Genomic_DNA"/>
</dbReference>
<evidence type="ECO:0000313" key="9">
    <source>
        <dbReference type="EMBL" id="ATC32211.1"/>
    </source>
</evidence>
<feature type="domain" description="Glucose-methanol-choline oxidoreductase N-terminal" evidence="8">
    <location>
        <begin position="260"/>
        <end position="274"/>
    </location>
</feature>
<evidence type="ECO:0000256" key="1">
    <source>
        <dbReference type="ARBA" id="ARBA00001974"/>
    </source>
</evidence>
<dbReference type="Pfam" id="PF05199">
    <property type="entry name" value="GMC_oxred_C"/>
    <property type="match status" value="1"/>
</dbReference>
<dbReference type="RefSeq" id="WP_096051647.1">
    <property type="nucleotide sequence ID" value="NZ_CP023315.3"/>
</dbReference>
<dbReference type="PANTHER" id="PTHR11552">
    <property type="entry name" value="GLUCOSE-METHANOL-CHOLINE GMC OXIDOREDUCTASE"/>
    <property type="match status" value="1"/>
</dbReference>
<proteinExistence type="inferred from homology"/>
<dbReference type="SUPFAM" id="SSF54373">
    <property type="entry name" value="FAD-linked reductases, C-terminal domain"/>
    <property type="match status" value="1"/>
</dbReference>
<reference evidence="10" key="1">
    <citation type="submission" date="2017-09" db="EMBL/GenBank/DDBJ databases">
        <title>Genome evolution observed in wild isolates of Caulobacter crescentus.</title>
        <authorList>
            <person name="Ely B."/>
            <person name="Wilson K."/>
            <person name="Scott D."/>
        </authorList>
    </citation>
    <scope>NUCLEOTIDE SEQUENCE [LARGE SCALE GENOMIC DNA]</scope>
    <source>
        <strain evidence="10">CB13b1a</strain>
    </source>
</reference>
<keyword evidence="3 6" id="KW-0285">Flavoprotein</keyword>
<dbReference type="PROSITE" id="PS00623">
    <property type="entry name" value="GMC_OXRED_1"/>
    <property type="match status" value="1"/>
</dbReference>
<evidence type="ECO:0000256" key="6">
    <source>
        <dbReference type="RuleBase" id="RU003968"/>
    </source>
</evidence>
<dbReference type="PROSITE" id="PS00624">
    <property type="entry name" value="GMC_OXRED_2"/>
    <property type="match status" value="1"/>
</dbReference>
<dbReference type="Gene3D" id="3.30.560.10">
    <property type="entry name" value="Glucose Oxidase, domain 3"/>
    <property type="match status" value="1"/>
</dbReference>
<evidence type="ECO:0000256" key="5">
    <source>
        <dbReference type="PIRSR" id="PIRSR000137-2"/>
    </source>
</evidence>
<evidence type="ECO:0000259" key="8">
    <source>
        <dbReference type="PROSITE" id="PS00624"/>
    </source>
</evidence>
<feature type="binding site" evidence="5">
    <location>
        <position position="225"/>
    </location>
    <ligand>
        <name>FAD</name>
        <dbReference type="ChEBI" id="CHEBI:57692"/>
    </ligand>
</feature>
<dbReference type="PANTHER" id="PTHR11552:SF147">
    <property type="entry name" value="CHOLINE DEHYDROGENASE, MITOCHONDRIAL"/>
    <property type="match status" value="1"/>
</dbReference>
<dbReference type="Pfam" id="PF00732">
    <property type="entry name" value="GMC_oxred_N"/>
    <property type="match status" value="1"/>
</dbReference>
<dbReference type="InterPro" id="IPR036188">
    <property type="entry name" value="FAD/NAD-bd_sf"/>
</dbReference>
<protein>
    <submittedName>
        <fullName evidence="9">Choline dehydrogenase</fullName>
    </submittedName>
</protein>
<dbReference type="GO" id="GO:0050660">
    <property type="term" value="F:flavin adenine dinucleotide binding"/>
    <property type="evidence" value="ECO:0007669"/>
    <property type="project" value="InterPro"/>
</dbReference>
<evidence type="ECO:0000256" key="3">
    <source>
        <dbReference type="ARBA" id="ARBA00022630"/>
    </source>
</evidence>
<dbReference type="GO" id="GO:0016614">
    <property type="term" value="F:oxidoreductase activity, acting on CH-OH group of donors"/>
    <property type="evidence" value="ECO:0007669"/>
    <property type="project" value="InterPro"/>
</dbReference>
<organism evidence="9 10">
    <name type="scientific">Caulobacter vibrioides</name>
    <name type="common">Caulobacter crescentus</name>
    <dbReference type="NCBI Taxonomy" id="155892"/>
    <lineage>
        <taxon>Bacteria</taxon>
        <taxon>Pseudomonadati</taxon>
        <taxon>Pseudomonadota</taxon>
        <taxon>Alphaproteobacteria</taxon>
        <taxon>Caulobacterales</taxon>
        <taxon>Caulobacteraceae</taxon>
        <taxon>Caulobacter</taxon>
    </lineage>
</organism>
<feature type="binding site" evidence="5">
    <location>
        <position position="90"/>
    </location>
    <ligand>
        <name>FAD</name>
        <dbReference type="ChEBI" id="CHEBI:57692"/>
    </ligand>
</feature>
<evidence type="ECO:0000259" key="7">
    <source>
        <dbReference type="PROSITE" id="PS00623"/>
    </source>
</evidence>
<comment type="cofactor">
    <cofactor evidence="1 5">
        <name>FAD</name>
        <dbReference type="ChEBI" id="CHEBI:57692"/>
    </cofactor>
</comment>
<dbReference type="InterPro" id="IPR007867">
    <property type="entry name" value="GMC_OxRtase_C"/>
</dbReference>
<dbReference type="SUPFAM" id="SSF51905">
    <property type="entry name" value="FAD/NAD(P)-binding domain"/>
    <property type="match status" value="1"/>
</dbReference>
<accession>A0A290MQV4</accession>
<dbReference type="AlphaFoldDB" id="A0A290MQV4"/>
<evidence type="ECO:0000256" key="2">
    <source>
        <dbReference type="ARBA" id="ARBA00010790"/>
    </source>
</evidence>
<evidence type="ECO:0000313" key="10">
    <source>
        <dbReference type="Proteomes" id="UP000217311"/>
    </source>
</evidence>
<sequence>MVSETIDLGEYDYIVVGAGSAGCLLANRLSADPRHRVLLLEAGGDDNWIWFHIPVGYLFAIGNPRADWMLETTPQAGLDGRVLAYPRGKVIGGSSAINAMIYMRGQARDYDGWRQRGLVGWGWSDVLPYFLRHEDHIDPRGEHHRAGGEYRVEHPRVRWDVLDAIRRAGEQAGVAQVEDFNGGDNAGSSYFQVNQRAGRRWSTATAFLKPILSRPNLRLVKGVEVERLVLGGKRVRGLSGRRGGAAVTASVSGELILAAGAVGSPLILQRSGIGGGEALARAGVAVAHDLPGVGNNLQDHLQIRPVFKVRGVRTLNTDYANLFRRAGMGLDYLLRRSGPLTMAPSQLGMFCRSGPEYESANLEFHFQPLSLDRWGEGLHRFGAVTASVCNLRPTSRGSVTLSGARLDDQPLIDPNYLATEQDRRVAVDSLKWARRIMGQGALAAYAPEEFRPGSAADSDEALLAAAKALATTIFHPVGTAAMGPDDDRMAVLDARLRVRGVEGLRVVDASVMPAITSGNTNAPTVMIAEKGAAMILEDRRG</sequence>
<feature type="domain" description="Glucose-methanol-choline oxidoreductase N-terminal" evidence="7">
    <location>
        <begin position="88"/>
        <end position="111"/>
    </location>
</feature>
<dbReference type="InterPro" id="IPR012132">
    <property type="entry name" value="GMC_OxRdtase"/>
</dbReference>
<comment type="similarity">
    <text evidence="2 6">Belongs to the GMC oxidoreductase family.</text>
</comment>